<dbReference type="Proteomes" id="UP000736672">
    <property type="component" value="Unassembled WGS sequence"/>
</dbReference>
<dbReference type="InterPro" id="IPR000164">
    <property type="entry name" value="Histone_H3/CENP-A"/>
</dbReference>
<organism evidence="6 7">
    <name type="scientific">Fusarium solani</name>
    <name type="common">Filamentous fungus</name>
    <dbReference type="NCBI Taxonomy" id="169388"/>
    <lineage>
        <taxon>Eukaryota</taxon>
        <taxon>Fungi</taxon>
        <taxon>Dikarya</taxon>
        <taxon>Ascomycota</taxon>
        <taxon>Pezizomycotina</taxon>
        <taxon>Sordariomycetes</taxon>
        <taxon>Hypocreomycetidae</taxon>
        <taxon>Hypocreales</taxon>
        <taxon>Nectriaceae</taxon>
        <taxon>Fusarium</taxon>
        <taxon>Fusarium solani species complex</taxon>
    </lineage>
</organism>
<dbReference type="GO" id="GO:0000786">
    <property type="term" value="C:nucleosome"/>
    <property type="evidence" value="ECO:0007669"/>
    <property type="project" value="UniProtKB-KW"/>
</dbReference>
<evidence type="ECO:0000313" key="7">
    <source>
        <dbReference type="Proteomes" id="UP000736672"/>
    </source>
</evidence>
<dbReference type="SMART" id="SM00428">
    <property type="entry name" value="H3"/>
    <property type="match status" value="1"/>
</dbReference>
<evidence type="ECO:0000256" key="1">
    <source>
        <dbReference type="ARBA" id="ARBA00004286"/>
    </source>
</evidence>
<sequence length="132" mass="15306">NDIIAGDPVPIRRKRRYRPGTVALREIRRYQRRTDLLLAKLPFSRLVRIRLRMEKNSNSYLISAQVREVALDMIPASKQLRWQSQAFQAVQEAAEAFLAHLFEDTNLCALHAGRVTIMAKDMHLARRLRGNV</sequence>
<evidence type="ECO:0000256" key="2">
    <source>
        <dbReference type="ARBA" id="ARBA00010343"/>
    </source>
</evidence>
<comment type="caution">
    <text evidence="6">The sequence shown here is derived from an EMBL/GenBank/DDBJ whole genome shotgun (WGS) entry which is preliminary data.</text>
</comment>
<dbReference type="PRINTS" id="PR00622">
    <property type="entry name" value="HISTONEH3"/>
</dbReference>
<keyword evidence="7" id="KW-1185">Reference proteome</keyword>
<keyword evidence="4" id="KW-0238">DNA-binding</keyword>
<comment type="subcellular location">
    <subcellularLocation>
        <location evidence="1">Chromosome</location>
    </subcellularLocation>
</comment>
<dbReference type="SUPFAM" id="SSF47113">
    <property type="entry name" value="Histone-fold"/>
    <property type="match status" value="1"/>
</dbReference>
<dbReference type="OrthoDB" id="842664at2759"/>
<accession>A0A9P9K3W1</accession>
<feature type="domain" description="Core Histone H2A/H2B/H3" evidence="5">
    <location>
        <begin position="65"/>
        <end position="128"/>
    </location>
</feature>
<dbReference type="Gene3D" id="1.10.20.10">
    <property type="entry name" value="Histone, subunit A"/>
    <property type="match status" value="1"/>
</dbReference>
<gene>
    <name evidence="6" type="ORF">B0J15DRAFT_400741</name>
</gene>
<keyword evidence="3" id="KW-0158">Chromosome</keyword>
<evidence type="ECO:0000259" key="5">
    <source>
        <dbReference type="Pfam" id="PF00125"/>
    </source>
</evidence>
<dbReference type="EMBL" id="JAGTJS010000014">
    <property type="protein sequence ID" value="KAH7248307.1"/>
    <property type="molecule type" value="Genomic_DNA"/>
</dbReference>
<evidence type="ECO:0000256" key="3">
    <source>
        <dbReference type="ARBA" id="ARBA00022454"/>
    </source>
</evidence>
<dbReference type="PANTHER" id="PTHR11426">
    <property type="entry name" value="HISTONE H3"/>
    <property type="match status" value="1"/>
</dbReference>
<dbReference type="CDD" id="cd22911">
    <property type="entry name" value="HFD_H3"/>
    <property type="match status" value="1"/>
</dbReference>
<dbReference type="AlphaFoldDB" id="A0A9P9K3W1"/>
<dbReference type="InterPro" id="IPR007125">
    <property type="entry name" value="H2A/H2B/H3"/>
</dbReference>
<comment type="similarity">
    <text evidence="2">Belongs to the histone H3 family.</text>
</comment>
<dbReference type="InterPro" id="IPR009072">
    <property type="entry name" value="Histone-fold"/>
</dbReference>
<evidence type="ECO:0000256" key="4">
    <source>
        <dbReference type="ARBA" id="ARBA00023269"/>
    </source>
</evidence>
<dbReference type="GO" id="GO:0046982">
    <property type="term" value="F:protein heterodimerization activity"/>
    <property type="evidence" value="ECO:0007669"/>
    <property type="project" value="InterPro"/>
</dbReference>
<dbReference type="GO" id="GO:0003677">
    <property type="term" value="F:DNA binding"/>
    <property type="evidence" value="ECO:0007669"/>
    <property type="project" value="InterPro"/>
</dbReference>
<proteinExistence type="inferred from homology"/>
<keyword evidence="4" id="KW-0544">Nucleosome core</keyword>
<name>A0A9P9K3W1_FUSSL</name>
<protein>
    <submittedName>
        <fullName evidence="6">Histone-fold-containing protein</fullName>
    </submittedName>
</protein>
<feature type="non-terminal residue" evidence="6">
    <location>
        <position position="1"/>
    </location>
</feature>
<dbReference type="GO" id="GO:0030527">
    <property type="term" value="F:structural constituent of chromatin"/>
    <property type="evidence" value="ECO:0007669"/>
    <property type="project" value="InterPro"/>
</dbReference>
<dbReference type="Pfam" id="PF00125">
    <property type="entry name" value="Histone"/>
    <property type="match status" value="1"/>
</dbReference>
<reference evidence="6" key="1">
    <citation type="journal article" date="2021" name="Nat. Commun.">
        <title>Genetic determinants of endophytism in the Arabidopsis root mycobiome.</title>
        <authorList>
            <person name="Mesny F."/>
            <person name="Miyauchi S."/>
            <person name="Thiergart T."/>
            <person name="Pickel B."/>
            <person name="Atanasova L."/>
            <person name="Karlsson M."/>
            <person name="Huettel B."/>
            <person name="Barry K.W."/>
            <person name="Haridas S."/>
            <person name="Chen C."/>
            <person name="Bauer D."/>
            <person name="Andreopoulos W."/>
            <person name="Pangilinan J."/>
            <person name="LaButti K."/>
            <person name="Riley R."/>
            <person name="Lipzen A."/>
            <person name="Clum A."/>
            <person name="Drula E."/>
            <person name="Henrissat B."/>
            <person name="Kohler A."/>
            <person name="Grigoriev I.V."/>
            <person name="Martin F.M."/>
            <person name="Hacquard S."/>
        </authorList>
    </citation>
    <scope>NUCLEOTIDE SEQUENCE</scope>
    <source>
        <strain evidence="6">FSSC 5 MPI-SDFR-AT-0091</strain>
    </source>
</reference>
<evidence type="ECO:0000313" key="6">
    <source>
        <dbReference type="EMBL" id="KAH7248307.1"/>
    </source>
</evidence>